<dbReference type="FunFam" id="2.30.180.10:FF:000014">
    <property type="entry name" value="Stabilin 1"/>
    <property type="match status" value="1"/>
</dbReference>
<feature type="chain" id="PRO_5031333863" evidence="1">
    <location>
        <begin position="19"/>
        <end position="187"/>
    </location>
</feature>
<keyword evidence="4" id="KW-1185">Reference proteome</keyword>
<feature type="domain" description="FAS1" evidence="2">
    <location>
        <begin position="44"/>
        <end position="182"/>
    </location>
</feature>
<evidence type="ECO:0000259" key="2">
    <source>
        <dbReference type="PROSITE" id="PS50213"/>
    </source>
</evidence>
<protein>
    <submittedName>
        <fullName evidence="3">Fasciclin domain-containing protein</fullName>
    </submittedName>
</protein>
<dbReference type="InterPro" id="IPR036378">
    <property type="entry name" value="FAS1_dom_sf"/>
</dbReference>
<evidence type="ECO:0000313" key="4">
    <source>
        <dbReference type="Proteomes" id="UP000536835"/>
    </source>
</evidence>
<feature type="signal peptide" evidence="1">
    <location>
        <begin position="1"/>
        <end position="18"/>
    </location>
</feature>
<organism evidence="3 4">
    <name type="scientific">Parvularcula mediterranea</name>
    <dbReference type="NCBI Taxonomy" id="2732508"/>
    <lineage>
        <taxon>Bacteria</taxon>
        <taxon>Pseudomonadati</taxon>
        <taxon>Pseudomonadota</taxon>
        <taxon>Alphaproteobacteria</taxon>
        <taxon>Parvularculales</taxon>
        <taxon>Parvularculaceae</taxon>
        <taxon>Parvularcula</taxon>
    </lineage>
</organism>
<dbReference type="PANTHER" id="PTHR10900:SF77">
    <property type="entry name" value="FI19380P1"/>
    <property type="match status" value="1"/>
</dbReference>
<dbReference type="InterPro" id="IPR000782">
    <property type="entry name" value="FAS1_domain"/>
</dbReference>
<dbReference type="Proteomes" id="UP000536835">
    <property type="component" value="Unassembled WGS sequence"/>
</dbReference>
<dbReference type="SMART" id="SM00554">
    <property type="entry name" value="FAS1"/>
    <property type="match status" value="1"/>
</dbReference>
<dbReference type="RefSeq" id="WP_173198490.1">
    <property type="nucleotide sequence ID" value="NZ_JABFCX010000002.1"/>
</dbReference>
<name>A0A7Y3RLT4_9PROT</name>
<dbReference type="InterPro" id="IPR050904">
    <property type="entry name" value="Adhesion/Biosynth-related"/>
</dbReference>
<dbReference type="PROSITE" id="PS51257">
    <property type="entry name" value="PROKAR_LIPOPROTEIN"/>
    <property type="match status" value="1"/>
</dbReference>
<dbReference type="Gene3D" id="2.30.180.10">
    <property type="entry name" value="FAS1 domain"/>
    <property type="match status" value="1"/>
</dbReference>
<comment type="caution">
    <text evidence="3">The sequence shown here is derived from an EMBL/GenBank/DDBJ whole genome shotgun (WGS) entry which is preliminary data.</text>
</comment>
<dbReference type="PANTHER" id="PTHR10900">
    <property type="entry name" value="PERIOSTIN-RELATED"/>
    <property type="match status" value="1"/>
</dbReference>
<dbReference type="EMBL" id="JABFCX010000002">
    <property type="protein sequence ID" value="NNU16345.1"/>
    <property type="molecule type" value="Genomic_DNA"/>
</dbReference>
<proteinExistence type="predicted"/>
<reference evidence="3 4" key="1">
    <citation type="submission" date="2020-05" db="EMBL/GenBank/DDBJ databases">
        <title>Parvularcula mediterraneae sp. nov., isolated from polypropylene straw from shallow seawater of the seashore of Laganas in Zakynthos island, Greece.</title>
        <authorList>
            <person name="Szabo I."/>
            <person name="Al-Omari J."/>
            <person name="Rado J."/>
            <person name="Szerdahelyi G.S."/>
        </authorList>
    </citation>
    <scope>NUCLEOTIDE SEQUENCE [LARGE SCALE GENOMIC DNA]</scope>
    <source>
        <strain evidence="3 4">ZS-1/3</strain>
    </source>
</reference>
<dbReference type="PROSITE" id="PS50213">
    <property type="entry name" value="FAS1"/>
    <property type="match status" value="1"/>
</dbReference>
<accession>A0A7Y3RLT4</accession>
<evidence type="ECO:0000256" key="1">
    <source>
        <dbReference type="SAM" id="SignalP"/>
    </source>
</evidence>
<keyword evidence="1" id="KW-0732">Signal</keyword>
<gene>
    <name evidence="3" type="ORF">HK107_08435</name>
</gene>
<dbReference type="SUPFAM" id="SSF82153">
    <property type="entry name" value="FAS1 domain"/>
    <property type="match status" value="1"/>
</dbReference>
<evidence type="ECO:0000313" key="3">
    <source>
        <dbReference type="EMBL" id="NNU16345.1"/>
    </source>
</evidence>
<dbReference type="AlphaFoldDB" id="A0A7Y3RLT4"/>
<sequence>MTPFRLLFASLLALGVAACGGSSDEASDAAQAGVAEEPAEEQLASTLLEIIQSEARFSTLAAALDAADLETTFDTEGPLTLFAPSNDAFGSLPTGFSVDVLTAPENQALLQQILAYHVLGERVTSSDITGQQTEVPTVGGPMLRIDASGEIVIIGSEPATALVVVPDIEARNGVIHIIDGVLLPPAE</sequence>
<dbReference type="Pfam" id="PF02469">
    <property type="entry name" value="Fasciclin"/>
    <property type="match status" value="1"/>
</dbReference>